<organism evidence="2 3">
    <name type="scientific">Hebeloma cylindrosporum</name>
    <dbReference type="NCBI Taxonomy" id="76867"/>
    <lineage>
        <taxon>Eukaryota</taxon>
        <taxon>Fungi</taxon>
        <taxon>Dikarya</taxon>
        <taxon>Basidiomycota</taxon>
        <taxon>Agaricomycotina</taxon>
        <taxon>Agaricomycetes</taxon>
        <taxon>Agaricomycetidae</taxon>
        <taxon>Agaricales</taxon>
        <taxon>Agaricineae</taxon>
        <taxon>Hymenogastraceae</taxon>
        <taxon>Hebeloma</taxon>
    </lineage>
</organism>
<proteinExistence type="predicted"/>
<sequence length="125" mass="15136">MLFQINRNREMKKEALDQRIREEEERTSSDEWYAKWTLNLERSLTEEHKISNRRRRENRKASHPDPCNPTSSLEGRLMKETLDWETEGWGWDQETGGLWSYYCLVLFVVIFLEQSLRLVEPFRIA</sequence>
<dbReference type="Proteomes" id="UP000053424">
    <property type="component" value="Unassembled WGS sequence"/>
</dbReference>
<evidence type="ECO:0000256" key="1">
    <source>
        <dbReference type="SAM" id="MobiDB-lite"/>
    </source>
</evidence>
<dbReference type="EMBL" id="KN831772">
    <property type="protein sequence ID" value="KIM45432.1"/>
    <property type="molecule type" value="Genomic_DNA"/>
</dbReference>
<dbReference type="HOGENOM" id="CLU_1992909_0_0_1"/>
<evidence type="ECO:0000313" key="2">
    <source>
        <dbReference type="EMBL" id="KIM45432.1"/>
    </source>
</evidence>
<accession>A0A0C2YWQ1</accession>
<protein>
    <submittedName>
        <fullName evidence="2">Uncharacterized protein</fullName>
    </submittedName>
</protein>
<evidence type="ECO:0000313" key="3">
    <source>
        <dbReference type="Proteomes" id="UP000053424"/>
    </source>
</evidence>
<reference evidence="2 3" key="1">
    <citation type="submission" date="2014-04" db="EMBL/GenBank/DDBJ databases">
        <authorList>
            <consortium name="DOE Joint Genome Institute"/>
            <person name="Kuo A."/>
            <person name="Gay G."/>
            <person name="Dore J."/>
            <person name="Kohler A."/>
            <person name="Nagy L.G."/>
            <person name="Floudas D."/>
            <person name="Copeland A."/>
            <person name="Barry K.W."/>
            <person name="Cichocki N."/>
            <person name="Veneault-Fourrey C."/>
            <person name="LaButti K."/>
            <person name="Lindquist E.A."/>
            <person name="Lipzen A."/>
            <person name="Lundell T."/>
            <person name="Morin E."/>
            <person name="Murat C."/>
            <person name="Sun H."/>
            <person name="Tunlid A."/>
            <person name="Henrissat B."/>
            <person name="Grigoriev I.V."/>
            <person name="Hibbett D.S."/>
            <person name="Martin F."/>
            <person name="Nordberg H.P."/>
            <person name="Cantor M.N."/>
            <person name="Hua S.X."/>
        </authorList>
    </citation>
    <scope>NUCLEOTIDE SEQUENCE [LARGE SCALE GENOMIC DNA]</scope>
    <source>
        <strain evidence="3">h7</strain>
    </source>
</reference>
<feature type="region of interest" description="Disordered" evidence="1">
    <location>
        <begin position="49"/>
        <end position="74"/>
    </location>
</feature>
<keyword evidence="3" id="KW-1185">Reference proteome</keyword>
<reference evidence="3" key="2">
    <citation type="submission" date="2015-01" db="EMBL/GenBank/DDBJ databases">
        <title>Evolutionary Origins and Diversification of the Mycorrhizal Mutualists.</title>
        <authorList>
            <consortium name="DOE Joint Genome Institute"/>
            <consortium name="Mycorrhizal Genomics Consortium"/>
            <person name="Kohler A."/>
            <person name="Kuo A."/>
            <person name="Nagy L.G."/>
            <person name="Floudas D."/>
            <person name="Copeland A."/>
            <person name="Barry K.W."/>
            <person name="Cichocki N."/>
            <person name="Veneault-Fourrey C."/>
            <person name="LaButti K."/>
            <person name="Lindquist E.A."/>
            <person name="Lipzen A."/>
            <person name="Lundell T."/>
            <person name="Morin E."/>
            <person name="Murat C."/>
            <person name="Riley R."/>
            <person name="Ohm R."/>
            <person name="Sun H."/>
            <person name="Tunlid A."/>
            <person name="Henrissat B."/>
            <person name="Grigoriev I.V."/>
            <person name="Hibbett D.S."/>
            <person name="Martin F."/>
        </authorList>
    </citation>
    <scope>NUCLEOTIDE SEQUENCE [LARGE SCALE GENOMIC DNA]</scope>
    <source>
        <strain evidence="3">h7</strain>
    </source>
</reference>
<dbReference type="AlphaFoldDB" id="A0A0C2YWQ1"/>
<gene>
    <name evidence="2" type="ORF">M413DRAFT_340581</name>
</gene>
<name>A0A0C2YWQ1_HEBCY</name>